<comment type="caution">
    <text evidence="2">The sequence shown here is derived from an EMBL/GenBank/DDBJ whole genome shotgun (WGS) entry which is preliminary data.</text>
</comment>
<dbReference type="InterPro" id="IPR051533">
    <property type="entry name" value="WaaL-like"/>
</dbReference>
<keyword evidence="1" id="KW-1133">Transmembrane helix</keyword>
<evidence type="ECO:0000313" key="2">
    <source>
        <dbReference type="EMBL" id="RZS85971.1"/>
    </source>
</evidence>
<feature type="transmembrane region" description="Helical" evidence="1">
    <location>
        <begin position="7"/>
        <end position="25"/>
    </location>
</feature>
<sequence>MLNLRRILSFWMTLGLIMLPLYLWGSGGVQPSHFIIFAGAVCLFLSRGLRLDAGGLILLILFFFVALRESAFALQGSSLRNTLPAFYIAFSCFIYIAMRQWLSDTKNLIFCVVGLAAAALIAVGGVFFMGYGSTIDFEGGRSIGTFNNPNQLGYFSVCLFSLAAALYLRGSISRLILLAFIVTAVFLAIASLSKAAMVACAFGVLSIVYRMSKSKAGILLGLLLSAILVLASFFLFTSGQLDDYKFTHRLSSIGSQSDDSLEGRGYGILLDVDAIQLLFGHGSEGVSKILGHELHSTIGSFFANYGLIGGILFIVFLIFWFKKTWNNYGFTGLLTIVVPPMLYGLTHNGSRFTVFWLLLALSTVQLPSSVRRKKRTLPGDTVTLSPAK</sequence>
<feature type="transmembrane region" description="Helical" evidence="1">
    <location>
        <begin position="328"/>
        <end position="346"/>
    </location>
</feature>
<feature type="transmembrane region" description="Helical" evidence="1">
    <location>
        <begin position="85"/>
        <end position="102"/>
    </location>
</feature>
<feature type="transmembrane region" description="Helical" evidence="1">
    <location>
        <begin position="175"/>
        <end position="190"/>
    </location>
</feature>
<gene>
    <name evidence="2" type="ORF">EV675_2003</name>
</gene>
<dbReference type="Proteomes" id="UP000292445">
    <property type="component" value="Unassembled WGS sequence"/>
</dbReference>
<feature type="transmembrane region" description="Helical" evidence="1">
    <location>
        <begin position="302"/>
        <end position="321"/>
    </location>
</feature>
<feature type="transmembrane region" description="Helical" evidence="1">
    <location>
        <begin position="196"/>
        <end position="211"/>
    </location>
</feature>
<feature type="transmembrane region" description="Helical" evidence="1">
    <location>
        <begin position="352"/>
        <end position="370"/>
    </location>
</feature>
<name>A0A4Q7NLG1_9BURK</name>
<evidence type="ECO:0008006" key="4">
    <source>
        <dbReference type="Google" id="ProtNLM"/>
    </source>
</evidence>
<keyword evidence="1" id="KW-0472">Membrane</keyword>
<feature type="transmembrane region" description="Helical" evidence="1">
    <location>
        <begin position="218"/>
        <end position="236"/>
    </location>
</feature>
<proteinExistence type="predicted"/>
<dbReference type="PANTHER" id="PTHR37422:SF13">
    <property type="entry name" value="LIPOPOLYSACCHARIDE BIOSYNTHESIS PROTEIN PA4999-RELATED"/>
    <property type="match status" value="1"/>
</dbReference>
<feature type="transmembrane region" description="Helical" evidence="1">
    <location>
        <begin position="151"/>
        <end position="168"/>
    </location>
</feature>
<evidence type="ECO:0000256" key="1">
    <source>
        <dbReference type="SAM" id="Phobius"/>
    </source>
</evidence>
<protein>
    <recommendedName>
        <fullName evidence="4">O-antigen ligase-like membrane protein</fullName>
    </recommendedName>
</protein>
<organism evidence="2 3">
    <name type="scientific">Pigmentiphaga kullae</name>
    <dbReference type="NCBI Taxonomy" id="151784"/>
    <lineage>
        <taxon>Bacteria</taxon>
        <taxon>Pseudomonadati</taxon>
        <taxon>Pseudomonadota</taxon>
        <taxon>Betaproteobacteria</taxon>
        <taxon>Burkholderiales</taxon>
        <taxon>Alcaligenaceae</taxon>
        <taxon>Pigmentiphaga</taxon>
    </lineage>
</organism>
<keyword evidence="3" id="KW-1185">Reference proteome</keyword>
<feature type="transmembrane region" description="Helical" evidence="1">
    <location>
        <begin position="56"/>
        <end position="73"/>
    </location>
</feature>
<accession>A0A4Q7NLG1</accession>
<reference evidence="2 3" key="1">
    <citation type="submission" date="2019-02" db="EMBL/GenBank/DDBJ databases">
        <title>Genomic Encyclopedia of Type Strains, Phase IV (KMG-IV): sequencing the most valuable type-strain genomes for metagenomic binning, comparative biology and taxonomic classification.</title>
        <authorList>
            <person name="Goeker M."/>
        </authorList>
    </citation>
    <scope>NUCLEOTIDE SEQUENCE [LARGE SCALE GENOMIC DNA]</scope>
    <source>
        <strain evidence="2 3">K24</strain>
    </source>
</reference>
<feature type="transmembrane region" description="Helical" evidence="1">
    <location>
        <begin position="31"/>
        <end position="49"/>
    </location>
</feature>
<dbReference type="EMBL" id="SGXC01000001">
    <property type="protein sequence ID" value="RZS85971.1"/>
    <property type="molecule type" value="Genomic_DNA"/>
</dbReference>
<dbReference type="PANTHER" id="PTHR37422">
    <property type="entry name" value="TEICHURONIC ACID BIOSYNTHESIS PROTEIN TUAE"/>
    <property type="match status" value="1"/>
</dbReference>
<feature type="transmembrane region" description="Helical" evidence="1">
    <location>
        <begin position="109"/>
        <end position="131"/>
    </location>
</feature>
<dbReference type="AlphaFoldDB" id="A0A4Q7NLG1"/>
<keyword evidence="1" id="KW-0812">Transmembrane</keyword>
<evidence type="ECO:0000313" key="3">
    <source>
        <dbReference type="Proteomes" id="UP000292445"/>
    </source>
</evidence>